<evidence type="ECO:0000313" key="4">
    <source>
        <dbReference type="Proteomes" id="UP000740883"/>
    </source>
</evidence>
<protein>
    <submittedName>
        <fullName evidence="3">Uncharacterized protein</fullName>
    </submittedName>
</protein>
<dbReference type="AlphaFoldDB" id="A0A9P6L022"/>
<keyword evidence="2" id="KW-0812">Transmembrane</keyword>
<organism evidence="3 4">
    <name type="scientific">Nosema granulosis</name>
    <dbReference type="NCBI Taxonomy" id="83296"/>
    <lineage>
        <taxon>Eukaryota</taxon>
        <taxon>Fungi</taxon>
        <taxon>Fungi incertae sedis</taxon>
        <taxon>Microsporidia</taxon>
        <taxon>Nosematidae</taxon>
        <taxon>Nosema</taxon>
    </lineage>
</organism>
<dbReference type="EMBL" id="SBJO01000014">
    <property type="protein sequence ID" value="KAF9764620.1"/>
    <property type="molecule type" value="Genomic_DNA"/>
</dbReference>
<dbReference type="Proteomes" id="UP000740883">
    <property type="component" value="Unassembled WGS sequence"/>
</dbReference>
<feature type="region of interest" description="Disordered" evidence="1">
    <location>
        <begin position="50"/>
        <end position="71"/>
    </location>
</feature>
<keyword evidence="2" id="KW-1133">Transmembrane helix</keyword>
<keyword evidence="2" id="KW-0472">Membrane</keyword>
<name>A0A9P6L022_9MICR</name>
<comment type="caution">
    <text evidence="3">The sequence shown here is derived from an EMBL/GenBank/DDBJ whole genome shotgun (WGS) entry which is preliminary data.</text>
</comment>
<feature type="transmembrane region" description="Helical" evidence="2">
    <location>
        <begin position="6"/>
        <end position="26"/>
    </location>
</feature>
<sequence>MDCRFIFSTVGILLFMVIITMVLYYFKIWPFISQENKSSSLVNPEKVTSEEKLLAEKKPDKKELVSSLKGEEEKKPILEEENIEDKKESKCWGSNKPKDASSQLFNMDSNIPVLKEKSNVLEPSSLNENKKKSKFWGSNDPKDGSQLFPMDSNIPLPIGSNPPITSV</sequence>
<evidence type="ECO:0000256" key="1">
    <source>
        <dbReference type="SAM" id="MobiDB-lite"/>
    </source>
</evidence>
<accession>A0A9P6L022</accession>
<feature type="region of interest" description="Disordered" evidence="1">
    <location>
        <begin position="118"/>
        <end position="167"/>
    </location>
</feature>
<evidence type="ECO:0000256" key="2">
    <source>
        <dbReference type="SAM" id="Phobius"/>
    </source>
</evidence>
<gene>
    <name evidence="3" type="ORF">NGRA_0421</name>
</gene>
<evidence type="ECO:0000313" key="3">
    <source>
        <dbReference type="EMBL" id="KAF9764620.1"/>
    </source>
</evidence>
<proteinExistence type="predicted"/>
<reference evidence="3 4" key="1">
    <citation type="journal article" date="2020" name="Genome Biol. Evol.">
        <title>Comparative genomics of strictly vertically transmitted, feminizing microsporidia endosymbionts of amphipod crustaceans.</title>
        <authorList>
            <person name="Cormier A."/>
            <person name="Chebbi M.A."/>
            <person name="Giraud I."/>
            <person name="Wattier R."/>
            <person name="Teixeira M."/>
            <person name="Gilbert C."/>
            <person name="Rigaud T."/>
            <person name="Cordaux R."/>
        </authorList>
    </citation>
    <scope>NUCLEOTIDE SEQUENCE [LARGE SCALE GENOMIC DNA]</scope>
    <source>
        <strain evidence="3 4">Ou3-Ou53</strain>
    </source>
</reference>
<keyword evidence="4" id="KW-1185">Reference proteome</keyword>